<dbReference type="InterPro" id="IPR055156">
    <property type="entry name" value="HutF-like_N"/>
</dbReference>
<dbReference type="Pfam" id="PF22429">
    <property type="entry name" value="HutF_N"/>
    <property type="match status" value="1"/>
</dbReference>
<evidence type="ECO:0000259" key="6">
    <source>
        <dbReference type="Pfam" id="PF22429"/>
    </source>
</evidence>
<dbReference type="RefSeq" id="WP_183898145.1">
    <property type="nucleotide sequence ID" value="NZ_JACIDW010000001.1"/>
</dbReference>
<keyword evidence="4" id="KW-0862">Zinc</keyword>
<dbReference type="Gene3D" id="3.20.20.140">
    <property type="entry name" value="Metal-dependent hydrolases"/>
    <property type="match status" value="1"/>
</dbReference>
<sequence length="453" mass="48631">MAQTVATTLHARAALLPEGWRENVRLTLDGGRISRIETSVDAEPADERHHTLVPAMGNLHSHAFQRAMAGLAEVRGPANDSFWSWRTVMYKFALSMTPDHVEAVASQLYMEMLEAGFSRVGEFHYLHHDKDGRPYANIAELAERVGAASATAGIGLTLLPVFYAHSGFGGAEAIEGQRRFINSLDSFAALMDGCRKLTSRLSGAELGLAPHSLRAATPEELTKVVPMAGEGPVHIHIAEQVKEVEDCISWSGARPVEWLLDNADVDDRWCLIHATHMTDSETREMARRGAIAGLCPITEANLGDGTFPAPLFLEEGGRYGVGSDSNVLISLPGELRQLEYSQRLALKARNVIATSGGSTARGLFDHAITGGGAALKAPGGLAVGHHADIVALDTSAVPYLAGDQLLDHWMFAGGVAVDSVWALGEKKVEGGQHIGREAINRRFLKAMSELLAA</sequence>
<name>A0A7W6CLX1_9HYPH</name>
<evidence type="ECO:0000259" key="5">
    <source>
        <dbReference type="Pfam" id="PF01979"/>
    </source>
</evidence>
<accession>A0A7W6CLX1</accession>
<proteinExistence type="predicted"/>
<dbReference type="GO" id="GO:0046872">
    <property type="term" value="F:metal ion binding"/>
    <property type="evidence" value="ECO:0007669"/>
    <property type="project" value="UniProtKB-KW"/>
</dbReference>
<dbReference type="AlphaFoldDB" id="A0A7W6CLX1"/>
<evidence type="ECO:0000313" key="8">
    <source>
        <dbReference type="Proteomes" id="UP000582090"/>
    </source>
</evidence>
<comment type="caution">
    <text evidence="7">The sequence shown here is derived from an EMBL/GenBank/DDBJ whole genome shotgun (WGS) entry which is preliminary data.</text>
</comment>
<evidence type="ECO:0000256" key="4">
    <source>
        <dbReference type="ARBA" id="ARBA00022833"/>
    </source>
</evidence>
<reference evidence="7 8" key="1">
    <citation type="submission" date="2020-08" db="EMBL/GenBank/DDBJ databases">
        <title>Genomic Encyclopedia of Type Strains, Phase IV (KMG-IV): sequencing the most valuable type-strain genomes for metagenomic binning, comparative biology and taxonomic classification.</title>
        <authorList>
            <person name="Goeker M."/>
        </authorList>
    </citation>
    <scope>NUCLEOTIDE SEQUENCE [LARGE SCALE GENOMIC DNA]</scope>
    <source>
        <strain evidence="7 8">DSM 26575</strain>
    </source>
</reference>
<evidence type="ECO:0000256" key="3">
    <source>
        <dbReference type="ARBA" id="ARBA00022801"/>
    </source>
</evidence>
<dbReference type="Proteomes" id="UP000582090">
    <property type="component" value="Unassembled WGS sequence"/>
</dbReference>
<dbReference type="NCBIfam" id="NF006684">
    <property type="entry name" value="PRK09229.1-5"/>
    <property type="match status" value="1"/>
</dbReference>
<organism evidence="7 8">
    <name type="scientific">Rhizobium metallidurans</name>
    <dbReference type="NCBI Taxonomy" id="1265931"/>
    <lineage>
        <taxon>Bacteria</taxon>
        <taxon>Pseudomonadati</taxon>
        <taxon>Pseudomonadota</taxon>
        <taxon>Alphaproteobacteria</taxon>
        <taxon>Hyphomicrobiales</taxon>
        <taxon>Rhizobiaceae</taxon>
        <taxon>Rhizobium/Agrobacterium group</taxon>
        <taxon>Rhizobium</taxon>
    </lineage>
</organism>
<dbReference type="InterPro" id="IPR051607">
    <property type="entry name" value="Metallo-dep_hydrolases"/>
</dbReference>
<dbReference type="InterPro" id="IPR032466">
    <property type="entry name" value="Metal_Hydrolase"/>
</dbReference>
<keyword evidence="3" id="KW-0378">Hydrolase</keyword>
<protein>
    <submittedName>
        <fullName evidence="7">Formiminoglutamate deiminase</fullName>
    </submittedName>
</protein>
<dbReference type="NCBIfam" id="NF006683">
    <property type="entry name" value="PRK09229.1-4"/>
    <property type="match status" value="1"/>
</dbReference>
<dbReference type="NCBIfam" id="TIGR02022">
    <property type="entry name" value="hutF"/>
    <property type="match status" value="1"/>
</dbReference>
<dbReference type="Pfam" id="PF01979">
    <property type="entry name" value="Amidohydro_1"/>
    <property type="match status" value="1"/>
</dbReference>
<evidence type="ECO:0000256" key="2">
    <source>
        <dbReference type="ARBA" id="ARBA00022723"/>
    </source>
</evidence>
<keyword evidence="2" id="KW-0479">Metal-binding</keyword>
<comment type="cofactor">
    <cofactor evidence="1">
        <name>Zn(2+)</name>
        <dbReference type="ChEBI" id="CHEBI:29105"/>
    </cofactor>
</comment>
<dbReference type="Gene3D" id="2.30.40.10">
    <property type="entry name" value="Urease, subunit C, domain 1"/>
    <property type="match status" value="1"/>
</dbReference>
<dbReference type="GO" id="GO:0019239">
    <property type="term" value="F:deaminase activity"/>
    <property type="evidence" value="ECO:0007669"/>
    <property type="project" value="TreeGrafter"/>
</dbReference>
<dbReference type="EMBL" id="JACIDW010000001">
    <property type="protein sequence ID" value="MBB3962384.1"/>
    <property type="molecule type" value="Genomic_DNA"/>
</dbReference>
<dbReference type="SUPFAM" id="SSF51556">
    <property type="entry name" value="Metallo-dependent hydrolases"/>
    <property type="match status" value="1"/>
</dbReference>
<gene>
    <name evidence="7" type="ORF">GGQ67_000002</name>
</gene>
<evidence type="ECO:0000256" key="1">
    <source>
        <dbReference type="ARBA" id="ARBA00001947"/>
    </source>
</evidence>
<feature type="domain" description="Formimidoylglutamate deiminase N-terminal" evidence="6">
    <location>
        <begin position="7"/>
        <end position="49"/>
    </location>
</feature>
<dbReference type="GO" id="GO:0005829">
    <property type="term" value="C:cytosol"/>
    <property type="evidence" value="ECO:0007669"/>
    <property type="project" value="TreeGrafter"/>
</dbReference>
<evidence type="ECO:0000313" key="7">
    <source>
        <dbReference type="EMBL" id="MBB3962384.1"/>
    </source>
</evidence>
<dbReference type="SUPFAM" id="SSF51338">
    <property type="entry name" value="Composite domain of metallo-dependent hydrolases"/>
    <property type="match status" value="1"/>
</dbReference>
<keyword evidence="8" id="KW-1185">Reference proteome</keyword>
<dbReference type="CDD" id="cd01313">
    <property type="entry name" value="Met_dep_hydrolase_E"/>
    <property type="match status" value="1"/>
</dbReference>
<dbReference type="PANTHER" id="PTHR11271">
    <property type="entry name" value="GUANINE DEAMINASE"/>
    <property type="match status" value="1"/>
</dbReference>
<dbReference type="InterPro" id="IPR006680">
    <property type="entry name" value="Amidohydro-rel"/>
</dbReference>
<dbReference type="PANTHER" id="PTHR11271:SF48">
    <property type="entry name" value="AMIDOHYDROLASE-RELATED DOMAIN-CONTAINING PROTEIN"/>
    <property type="match status" value="1"/>
</dbReference>
<dbReference type="InterPro" id="IPR010252">
    <property type="entry name" value="HutF"/>
</dbReference>
<feature type="domain" description="Amidohydrolase-related" evidence="5">
    <location>
        <begin position="51"/>
        <end position="424"/>
    </location>
</feature>
<dbReference type="InterPro" id="IPR011059">
    <property type="entry name" value="Metal-dep_hydrolase_composite"/>
</dbReference>